<feature type="compositionally biased region" description="Polar residues" evidence="1">
    <location>
        <begin position="34"/>
        <end position="52"/>
    </location>
</feature>
<dbReference type="KEGG" id="lmat:92516741"/>
<dbReference type="Proteomes" id="UP000673552">
    <property type="component" value="Unassembled WGS sequence"/>
</dbReference>
<evidence type="ECO:0000313" key="3">
    <source>
        <dbReference type="Proteomes" id="UP000673552"/>
    </source>
</evidence>
<comment type="caution">
    <text evidence="2">The sequence shown here is derived from an EMBL/GenBank/DDBJ whole genome shotgun (WGS) entry which is preliminary data.</text>
</comment>
<keyword evidence="3" id="KW-1185">Reference proteome</keyword>
<dbReference type="AlphaFoldDB" id="A0A836KPF5"/>
<evidence type="ECO:0000256" key="1">
    <source>
        <dbReference type="SAM" id="MobiDB-lite"/>
    </source>
</evidence>
<dbReference type="EMBL" id="JAFEUZ010000015">
    <property type="protein sequence ID" value="KAG5482794.1"/>
    <property type="molecule type" value="Genomic_DNA"/>
</dbReference>
<accession>A0A836KPF5</accession>
<feature type="region of interest" description="Disordered" evidence="1">
    <location>
        <begin position="34"/>
        <end position="55"/>
    </location>
</feature>
<gene>
    <name evidence="2" type="ORF">LSCM1_06824</name>
</gene>
<dbReference type="OrthoDB" id="263245at2759"/>
<reference evidence="3" key="1">
    <citation type="journal article" date="2021" name="Microbiol. Resour. Announc.">
        <title>LGAAP: Leishmaniinae Genome Assembly and Annotation Pipeline.</title>
        <authorList>
            <person name="Almutairi H."/>
            <person name="Urbaniak M.D."/>
            <person name="Bates M.D."/>
            <person name="Jariyapan N."/>
            <person name="Kwakye-Nuako G."/>
            <person name="Thomaz-Soccol V."/>
            <person name="Al-Salem W.S."/>
            <person name="Dillon R.J."/>
            <person name="Bates P.A."/>
            <person name="Gatherer D."/>
        </authorList>
    </citation>
    <scope>NUCLEOTIDE SEQUENCE [LARGE SCALE GENOMIC DNA]</scope>
</reference>
<name>A0A836KPF5_9TRYP</name>
<dbReference type="GeneID" id="92516741"/>
<proteinExistence type="predicted"/>
<sequence>MGFETGHFITDEDFEDPFDATLKLPSFMEFLDGVSSTEGSNTEQRHMSSTASRKSEAELVGSNIQLGLRLASSNTVADHLRQCYCLENAHCMCGDLFLPPLLVCNLSAALPRLDRSLTTSRPELGALTTPH</sequence>
<dbReference type="RefSeq" id="XP_067179900.1">
    <property type="nucleotide sequence ID" value="XM_067324229.1"/>
</dbReference>
<protein>
    <submittedName>
        <fullName evidence="2">Uncharacterized protein</fullName>
    </submittedName>
</protein>
<evidence type="ECO:0000313" key="2">
    <source>
        <dbReference type="EMBL" id="KAG5482794.1"/>
    </source>
</evidence>
<organism evidence="2 3">
    <name type="scientific">Leishmania martiniquensis</name>
    <dbReference type="NCBI Taxonomy" id="1580590"/>
    <lineage>
        <taxon>Eukaryota</taxon>
        <taxon>Discoba</taxon>
        <taxon>Euglenozoa</taxon>
        <taxon>Kinetoplastea</taxon>
        <taxon>Metakinetoplastina</taxon>
        <taxon>Trypanosomatida</taxon>
        <taxon>Trypanosomatidae</taxon>
        <taxon>Leishmaniinae</taxon>
        <taxon>Leishmania</taxon>
    </lineage>
</organism>
<reference evidence="3" key="2">
    <citation type="journal article" date="2021" name="Sci. Data">
        <title>Chromosome-scale genome sequencing, assembly and annotation of six genomes from subfamily Leishmaniinae.</title>
        <authorList>
            <person name="Almutairi H."/>
            <person name="Urbaniak M.D."/>
            <person name="Bates M.D."/>
            <person name="Jariyapan N."/>
            <person name="Kwakye-Nuako G."/>
            <person name="Thomaz Soccol V."/>
            <person name="Al-Salem W.S."/>
            <person name="Dillon R.J."/>
            <person name="Bates P.A."/>
            <person name="Gatherer D."/>
        </authorList>
    </citation>
    <scope>NUCLEOTIDE SEQUENCE [LARGE SCALE GENOMIC DNA]</scope>
</reference>